<feature type="region of interest" description="Disordered" evidence="1">
    <location>
        <begin position="1"/>
        <end position="23"/>
    </location>
</feature>
<dbReference type="InterPro" id="IPR025392">
    <property type="entry name" value="DUF4124"/>
</dbReference>
<name>A0ABS1DU66_RUBGE</name>
<feature type="compositionally biased region" description="Low complexity" evidence="1">
    <location>
        <begin position="87"/>
        <end position="107"/>
    </location>
</feature>
<proteinExistence type="predicted"/>
<gene>
    <name evidence="3" type="ORF">CKO43_10780</name>
</gene>
<organism evidence="3 4">
    <name type="scientific">Rubrivivax gelatinosus</name>
    <name type="common">Rhodocyclus gelatinosus</name>
    <name type="synonym">Rhodopseudomonas gelatinosa</name>
    <dbReference type="NCBI Taxonomy" id="28068"/>
    <lineage>
        <taxon>Bacteria</taxon>
        <taxon>Pseudomonadati</taxon>
        <taxon>Pseudomonadota</taxon>
        <taxon>Betaproteobacteria</taxon>
        <taxon>Burkholderiales</taxon>
        <taxon>Sphaerotilaceae</taxon>
        <taxon>Rubrivivax</taxon>
    </lineage>
</organism>
<feature type="domain" description="DUF4124" evidence="2">
    <location>
        <begin position="41"/>
        <end position="94"/>
    </location>
</feature>
<comment type="caution">
    <text evidence="3">The sequence shown here is derived from an EMBL/GenBank/DDBJ whole genome shotgun (WGS) entry which is preliminary data.</text>
</comment>
<dbReference type="EMBL" id="NRRU01000034">
    <property type="protein sequence ID" value="MBK1713263.1"/>
    <property type="molecule type" value="Genomic_DNA"/>
</dbReference>
<keyword evidence="4" id="KW-1185">Reference proteome</keyword>
<reference evidence="3" key="2">
    <citation type="journal article" date="2020" name="Microorganisms">
        <title>Osmotic Adaptation and Compatible Solute Biosynthesis of Phototrophic Bacteria as Revealed from Genome Analyses.</title>
        <authorList>
            <person name="Imhoff J.F."/>
            <person name="Rahn T."/>
            <person name="Kunzel S."/>
            <person name="Keller A."/>
            <person name="Neulinger S.C."/>
        </authorList>
    </citation>
    <scope>NUCLEOTIDE SEQUENCE</scope>
    <source>
        <strain evidence="3">IM 151</strain>
    </source>
</reference>
<accession>A0ABS1DU66</accession>
<evidence type="ECO:0000313" key="4">
    <source>
        <dbReference type="Proteomes" id="UP001041814"/>
    </source>
</evidence>
<dbReference type="Proteomes" id="UP001041814">
    <property type="component" value="Unassembled WGS sequence"/>
</dbReference>
<dbReference type="Pfam" id="PF13511">
    <property type="entry name" value="DUF4124"/>
    <property type="match status" value="1"/>
</dbReference>
<reference evidence="3" key="1">
    <citation type="submission" date="2017-08" db="EMBL/GenBank/DDBJ databases">
        <authorList>
            <person name="Imhoff J.F."/>
            <person name="Rahn T."/>
            <person name="Kuenzel S."/>
            <person name="Neulinger S.C."/>
        </authorList>
    </citation>
    <scope>NUCLEOTIDE SEQUENCE</scope>
    <source>
        <strain evidence="3">IM 151</strain>
    </source>
</reference>
<feature type="region of interest" description="Disordered" evidence="1">
    <location>
        <begin position="68"/>
        <end position="138"/>
    </location>
</feature>
<evidence type="ECO:0000313" key="3">
    <source>
        <dbReference type="EMBL" id="MBK1713263.1"/>
    </source>
</evidence>
<dbReference type="RefSeq" id="WP_200378647.1">
    <property type="nucleotide sequence ID" value="NZ_NRRU01000034.1"/>
</dbReference>
<evidence type="ECO:0000256" key="1">
    <source>
        <dbReference type="SAM" id="MobiDB-lite"/>
    </source>
</evidence>
<sequence length="189" mass="20531">MTRQLPPPTIPGQHQPVHGSGSARRAGGLARRIAALLFCGCVLPAVAADASTVYRWVDDTGTVHYSEVVPERYRDTARPLQPPAPPTAEQQRQAQQRLQQQKAKAAAVDTGGEPTAAPVPPAASRPVGKRPSQLPDEQTDCDTWQRLYDESEACFGPYRTVGGGVKAEAFAVCNVVHEPPVERCRRYIR</sequence>
<protein>
    <recommendedName>
        <fullName evidence="2">DUF4124 domain-containing protein</fullName>
    </recommendedName>
</protein>
<evidence type="ECO:0000259" key="2">
    <source>
        <dbReference type="Pfam" id="PF13511"/>
    </source>
</evidence>
<feature type="compositionally biased region" description="Pro residues" evidence="1">
    <location>
        <begin position="1"/>
        <end position="10"/>
    </location>
</feature>